<dbReference type="AlphaFoldDB" id="B3S443"/>
<dbReference type="PROSITE" id="PS50293">
    <property type="entry name" value="TPR_REGION"/>
    <property type="match status" value="1"/>
</dbReference>
<dbReference type="InterPro" id="IPR019734">
    <property type="entry name" value="TPR_rpt"/>
</dbReference>
<dbReference type="PhylomeDB" id="B3S443"/>
<dbReference type="OrthoDB" id="2017782at2759"/>
<dbReference type="PANTHER" id="PTHR47059">
    <property type="entry name" value="TETRATRICOPEPTIDE REPEAT PROTEIN 32"/>
    <property type="match status" value="1"/>
</dbReference>
<keyword evidence="1" id="KW-0802">TPR repeat</keyword>
<keyword evidence="3" id="KW-1185">Reference proteome</keyword>
<name>B3S443_TRIAD</name>
<dbReference type="CTD" id="6756330"/>
<dbReference type="EMBL" id="DS985249">
    <property type="protein sequence ID" value="EDV22396.1"/>
    <property type="molecule type" value="Genomic_DNA"/>
</dbReference>
<dbReference type="RefSeq" id="XP_002114940.1">
    <property type="nucleotide sequence ID" value="XM_002114904.1"/>
</dbReference>
<accession>B3S443</accession>
<dbReference type="Proteomes" id="UP000009022">
    <property type="component" value="Unassembled WGS sequence"/>
</dbReference>
<dbReference type="PANTHER" id="PTHR47059:SF1">
    <property type="entry name" value="TETRATRICOPEPTIDE REPEAT PROTEIN 32"/>
    <property type="match status" value="1"/>
</dbReference>
<dbReference type="Gene3D" id="1.25.40.10">
    <property type="entry name" value="Tetratricopeptide repeat domain"/>
    <property type="match status" value="1"/>
</dbReference>
<evidence type="ECO:0000313" key="2">
    <source>
        <dbReference type="EMBL" id="EDV22396.1"/>
    </source>
</evidence>
<dbReference type="InterPro" id="IPR011990">
    <property type="entry name" value="TPR-like_helical_dom_sf"/>
</dbReference>
<dbReference type="PROSITE" id="PS50005">
    <property type="entry name" value="TPR"/>
    <property type="match status" value="2"/>
</dbReference>
<dbReference type="InParanoid" id="B3S443"/>
<dbReference type="KEGG" id="tad:TRIADDRAFT_58947"/>
<evidence type="ECO:0000313" key="3">
    <source>
        <dbReference type="Proteomes" id="UP000009022"/>
    </source>
</evidence>
<organism evidence="2 3">
    <name type="scientific">Trichoplax adhaerens</name>
    <name type="common">Trichoplax reptans</name>
    <dbReference type="NCBI Taxonomy" id="10228"/>
    <lineage>
        <taxon>Eukaryota</taxon>
        <taxon>Metazoa</taxon>
        <taxon>Placozoa</taxon>
        <taxon>Uniplacotomia</taxon>
        <taxon>Trichoplacea</taxon>
        <taxon>Trichoplacidae</taxon>
        <taxon>Trichoplax</taxon>
    </lineage>
</organism>
<sequence>MDEDYNQANLLFTNGQRQAALDSYTAFLDKWEPQRDAFGDTVNSYNKKLAIAYNNRGQLHYLNVDFYLAMEDYSQALKYNQHFAVAYYNRGQIHYRLGSYQLAIQDLQRALAIEPNFEDARSNLMQARQDLELQLQGKSSSDTINALS</sequence>
<dbReference type="GeneID" id="6756330"/>
<dbReference type="SUPFAM" id="SSF48452">
    <property type="entry name" value="TPR-like"/>
    <property type="match status" value="1"/>
</dbReference>
<dbReference type="SMART" id="SM00028">
    <property type="entry name" value="TPR"/>
    <property type="match status" value="2"/>
</dbReference>
<feature type="repeat" description="TPR" evidence="1">
    <location>
        <begin position="84"/>
        <end position="117"/>
    </location>
</feature>
<dbReference type="Pfam" id="PF00515">
    <property type="entry name" value="TPR_1"/>
    <property type="match status" value="1"/>
</dbReference>
<dbReference type="HOGENOM" id="CLU_151642_0_0_1"/>
<dbReference type="STRING" id="10228.B3S443"/>
<protein>
    <submittedName>
        <fullName evidence="2">Uncharacterized protein</fullName>
    </submittedName>
</protein>
<evidence type="ECO:0000256" key="1">
    <source>
        <dbReference type="PROSITE-ProRule" id="PRU00339"/>
    </source>
</evidence>
<feature type="repeat" description="TPR" evidence="1">
    <location>
        <begin position="50"/>
        <end position="83"/>
    </location>
</feature>
<dbReference type="OMA" id="TDHTIVE"/>
<gene>
    <name evidence="2" type="ORF">TRIADDRAFT_58947</name>
</gene>
<proteinExistence type="predicted"/>
<reference evidence="2 3" key="1">
    <citation type="journal article" date="2008" name="Nature">
        <title>The Trichoplax genome and the nature of placozoans.</title>
        <authorList>
            <person name="Srivastava M."/>
            <person name="Begovic E."/>
            <person name="Chapman J."/>
            <person name="Putnam N.H."/>
            <person name="Hellsten U."/>
            <person name="Kawashima T."/>
            <person name="Kuo A."/>
            <person name="Mitros T."/>
            <person name="Salamov A."/>
            <person name="Carpenter M.L."/>
            <person name="Signorovitch A.Y."/>
            <person name="Moreno M.A."/>
            <person name="Kamm K."/>
            <person name="Grimwood J."/>
            <person name="Schmutz J."/>
            <person name="Shapiro H."/>
            <person name="Grigoriev I.V."/>
            <person name="Buss L.W."/>
            <person name="Schierwater B."/>
            <person name="Dellaporta S.L."/>
            <person name="Rokhsar D.S."/>
        </authorList>
    </citation>
    <scope>NUCLEOTIDE SEQUENCE [LARGE SCALE GENOMIC DNA]</scope>
    <source>
        <strain evidence="2 3">Grell-BS-1999</strain>
    </source>
</reference>
<dbReference type="eggNOG" id="KOG1124">
    <property type="taxonomic scope" value="Eukaryota"/>
</dbReference>